<dbReference type="Pfam" id="PF09345">
    <property type="entry name" value="SiaC"/>
    <property type="match status" value="1"/>
</dbReference>
<feature type="domain" description="SiaC family regulatory phosphoprotein" evidence="1">
    <location>
        <begin position="3"/>
        <end position="94"/>
    </location>
</feature>
<dbReference type="EMBL" id="BART01034816">
    <property type="protein sequence ID" value="GAH07992.1"/>
    <property type="molecule type" value="Genomic_DNA"/>
</dbReference>
<accession>X1CJW1</accession>
<feature type="non-terminal residue" evidence="2">
    <location>
        <position position="1"/>
    </location>
</feature>
<evidence type="ECO:0000259" key="1">
    <source>
        <dbReference type="Pfam" id="PF09345"/>
    </source>
</evidence>
<evidence type="ECO:0000313" key="2">
    <source>
        <dbReference type="EMBL" id="GAH07992.1"/>
    </source>
</evidence>
<gene>
    <name evidence="2" type="ORF">S01H4_59384</name>
</gene>
<dbReference type="InterPro" id="IPR018530">
    <property type="entry name" value="SiaC"/>
</dbReference>
<sequence length="95" mass="11225">SILTDPKIFFDPINTWVGKYLKGPADETVVNIKLEYIDTSSTQSLYQMLRQLNSVRKKGLVFMVNWYMEEDDPEMKELGELIEQRLGVEFHYINY</sequence>
<reference evidence="2" key="1">
    <citation type="journal article" date="2014" name="Front. Microbiol.">
        <title>High frequency of phylogenetically diverse reductive dehalogenase-homologous genes in deep subseafloor sedimentary metagenomes.</title>
        <authorList>
            <person name="Kawai M."/>
            <person name="Futagami T."/>
            <person name="Toyoda A."/>
            <person name="Takaki Y."/>
            <person name="Nishi S."/>
            <person name="Hori S."/>
            <person name="Arai W."/>
            <person name="Tsubouchi T."/>
            <person name="Morono Y."/>
            <person name="Uchiyama I."/>
            <person name="Ito T."/>
            <person name="Fujiyama A."/>
            <person name="Inagaki F."/>
            <person name="Takami H."/>
        </authorList>
    </citation>
    <scope>NUCLEOTIDE SEQUENCE</scope>
    <source>
        <strain evidence="2">Expedition CK06-06</strain>
    </source>
</reference>
<organism evidence="2">
    <name type="scientific">marine sediment metagenome</name>
    <dbReference type="NCBI Taxonomy" id="412755"/>
    <lineage>
        <taxon>unclassified sequences</taxon>
        <taxon>metagenomes</taxon>
        <taxon>ecological metagenomes</taxon>
    </lineage>
</organism>
<protein>
    <recommendedName>
        <fullName evidence="1">SiaC family regulatory phosphoprotein domain-containing protein</fullName>
    </recommendedName>
</protein>
<dbReference type="AlphaFoldDB" id="X1CJW1"/>
<comment type="caution">
    <text evidence="2">The sequence shown here is derived from an EMBL/GenBank/DDBJ whole genome shotgun (WGS) entry which is preliminary data.</text>
</comment>
<name>X1CJW1_9ZZZZ</name>
<proteinExistence type="predicted"/>